<name>A0A1S2VD16_9BACT</name>
<evidence type="ECO:0000313" key="2">
    <source>
        <dbReference type="EMBL" id="OIN56582.1"/>
    </source>
</evidence>
<dbReference type="GO" id="GO:0031419">
    <property type="term" value="F:cobalamin binding"/>
    <property type="evidence" value="ECO:0007669"/>
    <property type="project" value="InterPro"/>
</dbReference>
<protein>
    <submittedName>
        <fullName evidence="2">Methylmalonyl-CoA mutase</fullName>
    </submittedName>
</protein>
<dbReference type="Pfam" id="PF01642">
    <property type="entry name" value="MM_CoA_mutase"/>
    <property type="match status" value="1"/>
</dbReference>
<dbReference type="GO" id="GO:0016866">
    <property type="term" value="F:intramolecular transferase activity"/>
    <property type="evidence" value="ECO:0007669"/>
    <property type="project" value="InterPro"/>
</dbReference>
<dbReference type="PANTHER" id="PTHR48101">
    <property type="entry name" value="METHYLMALONYL-COA MUTASE, MITOCHONDRIAL-RELATED"/>
    <property type="match status" value="1"/>
</dbReference>
<proteinExistence type="predicted"/>
<keyword evidence="3" id="KW-1185">Reference proteome</keyword>
<gene>
    <name evidence="2" type="ORF">BLX24_24250</name>
</gene>
<feature type="domain" description="Methylmalonyl-CoA mutase alpha/beta chain catalytic" evidence="1">
    <location>
        <begin position="144"/>
        <end position="426"/>
    </location>
</feature>
<organism evidence="2 3">
    <name type="scientific">Arsenicibacter rosenii</name>
    <dbReference type="NCBI Taxonomy" id="1750698"/>
    <lineage>
        <taxon>Bacteria</taxon>
        <taxon>Pseudomonadati</taxon>
        <taxon>Bacteroidota</taxon>
        <taxon>Cytophagia</taxon>
        <taxon>Cytophagales</taxon>
        <taxon>Spirosomataceae</taxon>
        <taxon>Arsenicibacter</taxon>
    </lineage>
</organism>
<comment type="caution">
    <text evidence="2">The sequence shown here is derived from an EMBL/GenBank/DDBJ whole genome shotgun (WGS) entry which is preliminary data.</text>
</comment>
<accession>A0A1S2VD16</accession>
<dbReference type="Proteomes" id="UP000181790">
    <property type="component" value="Unassembled WGS sequence"/>
</dbReference>
<sequence length="453" mass="48808">MTSLFADIFAPASRQDWLRQVQKDLKDPNGYEGLRWQTPEGFVLEPYYTAEDVSPQTVSAIQAAQKQLPGWLNTPEITPSADIPAASQQAREALDKGADAILFTLPAFTPLSAASVSRLLQGIKLSDTPVYFRALTPAFLPALRQIAPYQLKGGLLIDPVAVYLQTGEIPAAATARALTEASLLTSDSPQFRTICASSHVFHNAGANATQELAFLLSSLADTCDLLTEAGLSIGQVFEKTVLSVSVGTSYFSGIARLRALRVLWQRFVSAYGMAAPPAFIHVQTSTFYDAAVTPYTNLLRATTEAMSAVMGGADLLTVHPYDTVYQAPDAFSERIARNVSVLLKEEAHLDKVADPSAGAYYIEQATDALVQSAWALFMATEQQGGLLAGVANGYIQEQLQASYDARVAELNEGKIMVGVNKFRYDEGALPAPPPPAFPNALIPDRRLAAAFEK</sequence>
<dbReference type="SUPFAM" id="SSF51703">
    <property type="entry name" value="Cobalamin (vitamin B12)-dependent enzymes"/>
    <property type="match status" value="1"/>
</dbReference>
<dbReference type="PANTHER" id="PTHR48101:SF1">
    <property type="entry name" value="METHYLMALONYL-COA MUTASE, LARGE SUBUNIT"/>
    <property type="match status" value="1"/>
</dbReference>
<dbReference type="RefSeq" id="WP_071505813.1">
    <property type="nucleotide sequence ID" value="NZ_MORL01000021.1"/>
</dbReference>
<dbReference type="EMBL" id="MORL01000021">
    <property type="protein sequence ID" value="OIN56582.1"/>
    <property type="molecule type" value="Genomic_DNA"/>
</dbReference>
<evidence type="ECO:0000259" key="1">
    <source>
        <dbReference type="Pfam" id="PF01642"/>
    </source>
</evidence>
<dbReference type="InterPro" id="IPR016176">
    <property type="entry name" value="Cbl-dep_enz_cat"/>
</dbReference>
<dbReference type="AlphaFoldDB" id="A0A1S2VD16"/>
<dbReference type="InterPro" id="IPR006099">
    <property type="entry name" value="MeMalonylCoA_mutase_a/b_cat"/>
</dbReference>
<dbReference type="Gene3D" id="3.20.20.240">
    <property type="entry name" value="Methylmalonyl-CoA mutase"/>
    <property type="match status" value="1"/>
</dbReference>
<dbReference type="OrthoDB" id="9762378at2"/>
<reference evidence="2 3" key="1">
    <citation type="submission" date="2016-10" db="EMBL/GenBank/DDBJ databases">
        <title>Arsenicibacter rosenii gen. nov., sp. nov., an efficient arsenic-methylating bacterium isolated from an arsenic-contaminated paddy soil.</title>
        <authorList>
            <person name="Huang K."/>
        </authorList>
    </citation>
    <scope>NUCLEOTIDE SEQUENCE [LARGE SCALE GENOMIC DNA]</scope>
    <source>
        <strain evidence="2 3">SM-1</strain>
    </source>
</reference>
<evidence type="ECO:0000313" key="3">
    <source>
        <dbReference type="Proteomes" id="UP000181790"/>
    </source>
</evidence>